<dbReference type="Proteomes" id="UP000295252">
    <property type="component" value="Chromosome II"/>
</dbReference>
<dbReference type="PANTHER" id="PTHR10242">
    <property type="entry name" value="8-OXOGUANINE DNA GLYCOSYLASE"/>
    <property type="match status" value="1"/>
</dbReference>
<dbReference type="InterPro" id="IPR011257">
    <property type="entry name" value="DNA_glycosylase"/>
</dbReference>
<evidence type="ECO:0000256" key="1">
    <source>
        <dbReference type="ARBA" id="ARBA00004123"/>
    </source>
</evidence>
<dbReference type="GO" id="GO:0003684">
    <property type="term" value="F:damaged DNA binding"/>
    <property type="evidence" value="ECO:0007669"/>
    <property type="project" value="InterPro"/>
</dbReference>
<evidence type="ECO:0000256" key="5">
    <source>
        <dbReference type="ARBA" id="ARBA00022801"/>
    </source>
</evidence>
<dbReference type="CDD" id="cd00056">
    <property type="entry name" value="ENDO3c"/>
    <property type="match status" value="1"/>
</dbReference>
<accession>A0A068UQW9</accession>
<keyword evidence="15" id="KW-1185">Reference proteome</keyword>
<evidence type="ECO:0000256" key="6">
    <source>
        <dbReference type="ARBA" id="ARBA00023204"/>
    </source>
</evidence>
<keyword evidence="5" id="KW-0378">Hydrolase</keyword>
<feature type="compositionally biased region" description="Polar residues" evidence="12">
    <location>
        <begin position="414"/>
        <end position="424"/>
    </location>
</feature>
<dbReference type="GO" id="GO:0140078">
    <property type="term" value="F:class I DNA-(apurinic or apyrimidinic site) endonuclease activity"/>
    <property type="evidence" value="ECO:0007669"/>
    <property type="project" value="UniProtKB-EC"/>
</dbReference>
<dbReference type="FunFam" id="1.10.1670.10:FF:000005">
    <property type="entry name" value="N-glycosylase/DNA lyase OGG1"/>
    <property type="match status" value="1"/>
</dbReference>
<dbReference type="Gene3D" id="3.30.310.40">
    <property type="match status" value="1"/>
</dbReference>
<dbReference type="Gene3D" id="1.10.340.30">
    <property type="entry name" value="Hypothetical protein, domain 2"/>
    <property type="match status" value="1"/>
</dbReference>
<evidence type="ECO:0000256" key="7">
    <source>
        <dbReference type="ARBA" id="ARBA00023239"/>
    </source>
</evidence>
<dbReference type="EC" id="4.2.99.18" evidence="3"/>
<gene>
    <name evidence="14" type="ORF">GSCOC_T00031929001</name>
</gene>
<dbReference type="PhylomeDB" id="A0A068UQW9"/>
<dbReference type="OMA" id="GYAQEYL"/>
<sequence>MLAKWYLDIFSPSLQLQTMLQSNQSVASLTKLRIMKRKTSSQPASSTPPSSPHQSPHFPVNLNSIFASKKPKNILKNSPAITTKASGEWVPLSIGKSELYLPLTFPTGQTFRWKETGPLQYTGVIGPHLVSLKQLENGDVGYHFHHTECEESARLALFDFLNLGISLSEIWEEFKVSDLRFCELASYLEGARVLRQDPLECLIQFICSSNNNIGRITKMVNFLSSLGKYLGNVGGYDFHEFPEINRLAMVSETELREAGFGYRAKYIIGTVEALQSKPSGGLQWLAALRKLNLEEAVDALASLPGVGPKVAACIALFSLDQHHAIPVDTHVWQIATQYLIPELSGTRFTPKLCSRVADAFVCKYGKYAGWAQTLLFIAELPSQKAILPSRFCDAEKVKPAKSKERKKGAHNARSRSNVATARQE</sequence>
<evidence type="ECO:0000313" key="15">
    <source>
        <dbReference type="Proteomes" id="UP000295252"/>
    </source>
</evidence>
<dbReference type="FunCoup" id="A0A068UQW9">
    <property type="interactions" value="2650"/>
</dbReference>
<evidence type="ECO:0000313" key="14">
    <source>
        <dbReference type="EMBL" id="CDP10950.1"/>
    </source>
</evidence>
<dbReference type="InterPro" id="IPR003265">
    <property type="entry name" value="HhH-GPD_domain"/>
</dbReference>
<dbReference type="InterPro" id="IPR012904">
    <property type="entry name" value="OGG_N"/>
</dbReference>
<dbReference type="GO" id="GO:0006289">
    <property type="term" value="P:nucleotide-excision repair"/>
    <property type="evidence" value="ECO:0007669"/>
    <property type="project" value="InterPro"/>
</dbReference>
<evidence type="ECO:0000256" key="8">
    <source>
        <dbReference type="ARBA" id="ARBA00023242"/>
    </source>
</evidence>
<keyword evidence="9" id="KW-0511">Multifunctional enzyme</keyword>
<dbReference type="STRING" id="49390.A0A068UQW9"/>
<feature type="domain" description="HhH-GPD" evidence="13">
    <location>
        <begin position="207"/>
        <end position="380"/>
    </location>
</feature>
<dbReference type="InterPro" id="IPR052054">
    <property type="entry name" value="Oxidative_DNA_repair_enzyme"/>
</dbReference>
<proteinExistence type="inferred from homology"/>
<dbReference type="Pfam" id="PF00730">
    <property type="entry name" value="HhH-GPD"/>
    <property type="match status" value="1"/>
</dbReference>
<dbReference type="Pfam" id="PF07934">
    <property type="entry name" value="OGG_N"/>
    <property type="match status" value="1"/>
</dbReference>
<dbReference type="Gramene" id="CDP10950">
    <property type="protein sequence ID" value="CDP10950"/>
    <property type="gene ID" value="GSCOC_T00031929001"/>
</dbReference>
<evidence type="ECO:0000256" key="10">
    <source>
        <dbReference type="ARBA" id="ARBA00023295"/>
    </source>
</evidence>
<evidence type="ECO:0000256" key="12">
    <source>
        <dbReference type="SAM" id="MobiDB-lite"/>
    </source>
</evidence>
<comment type="similarity">
    <text evidence="2">Belongs to the type-1 OGG1 family.</text>
</comment>
<keyword evidence="10" id="KW-0326">Glycosidase</keyword>
<organism evidence="14 15">
    <name type="scientific">Coffea canephora</name>
    <name type="common">Robusta coffee</name>
    <dbReference type="NCBI Taxonomy" id="49390"/>
    <lineage>
        <taxon>Eukaryota</taxon>
        <taxon>Viridiplantae</taxon>
        <taxon>Streptophyta</taxon>
        <taxon>Embryophyta</taxon>
        <taxon>Tracheophyta</taxon>
        <taxon>Spermatophyta</taxon>
        <taxon>Magnoliopsida</taxon>
        <taxon>eudicotyledons</taxon>
        <taxon>Gunneridae</taxon>
        <taxon>Pentapetalae</taxon>
        <taxon>asterids</taxon>
        <taxon>lamiids</taxon>
        <taxon>Gentianales</taxon>
        <taxon>Rubiaceae</taxon>
        <taxon>Ixoroideae</taxon>
        <taxon>Gardenieae complex</taxon>
        <taxon>Bertiereae - Coffeeae clade</taxon>
        <taxon>Coffeeae</taxon>
        <taxon>Coffea</taxon>
    </lineage>
</organism>
<keyword evidence="6" id="KW-0234">DNA repair</keyword>
<dbReference type="GO" id="GO:0034039">
    <property type="term" value="F:8-oxo-7,8-dihydroguanine DNA N-glycosylase activity"/>
    <property type="evidence" value="ECO:0007669"/>
    <property type="project" value="TreeGrafter"/>
</dbReference>
<dbReference type="GO" id="GO:0005634">
    <property type="term" value="C:nucleus"/>
    <property type="evidence" value="ECO:0007669"/>
    <property type="project" value="UniProtKB-SubCell"/>
</dbReference>
<dbReference type="SUPFAM" id="SSF48150">
    <property type="entry name" value="DNA-glycosylase"/>
    <property type="match status" value="1"/>
</dbReference>
<dbReference type="SUPFAM" id="SSF55945">
    <property type="entry name" value="TATA-box binding protein-like"/>
    <property type="match status" value="1"/>
</dbReference>
<evidence type="ECO:0000256" key="3">
    <source>
        <dbReference type="ARBA" id="ARBA00012720"/>
    </source>
</evidence>
<evidence type="ECO:0000256" key="4">
    <source>
        <dbReference type="ARBA" id="ARBA00022763"/>
    </source>
</evidence>
<evidence type="ECO:0000256" key="9">
    <source>
        <dbReference type="ARBA" id="ARBA00023268"/>
    </source>
</evidence>
<dbReference type="GO" id="GO:0006285">
    <property type="term" value="P:base-excision repair, AP site formation"/>
    <property type="evidence" value="ECO:0007669"/>
    <property type="project" value="TreeGrafter"/>
</dbReference>
<dbReference type="Gene3D" id="1.10.1670.10">
    <property type="entry name" value="Helix-hairpin-Helix base-excision DNA repair enzymes (C-terminal)"/>
    <property type="match status" value="1"/>
</dbReference>
<name>A0A068UQW9_COFCA</name>
<protein>
    <recommendedName>
        <fullName evidence="3">DNA-(apurinic or apyrimidinic site) lyase</fullName>
        <ecNumber evidence="3">4.2.99.18</ecNumber>
    </recommendedName>
</protein>
<dbReference type="InParanoid" id="A0A068UQW9"/>
<dbReference type="FunFam" id="1.10.340.30:FF:000012">
    <property type="entry name" value="N-glycosylase/DNA lyase"/>
    <property type="match status" value="1"/>
</dbReference>
<reference evidence="15" key="1">
    <citation type="journal article" date="2014" name="Science">
        <title>The coffee genome provides insight into the convergent evolution of caffeine biosynthesis.</title>
        <authorList>
            <person name="Denoeud F."/>
            <person name="Carretero-Paulet L."/>
            <person name="Dereeper A."/>
            <person name="Droc G."/>
            <person name="Guyot R."/>
            <person name="Pietrella M."/>
            <person name="Zheng C."/>
            <person name="Alberti A."/>
            <person name="Anthony F."/>
            <person name="Aprea G."/>
            <person name="Aury J.M."/>
            <person name="Bento P."/>
            <person name="Bernard M."/>
            <person name="Bocs S."/>
            <person name="Campa C."/>
            <person name="Cenci A."/>
            <person name="Combes M.C."/>
            <person name="Crouzillat D."/>
            <person name="Da Silva C."/>
            <person name="Daddiego L."/>
            <person name="De Bellis F."/>
            <person name="Dussert S."/>
            <person name="Garsmeur O."/>
            <person name="Gayraud T."/>
            <person name="Guignon V."/>
            <person name="Jahn K."/>
            <person name="Jamilloux V."/>
            <person name="Joet T."/>
            <person name="Labadie K."/>
            <person name="Lan T."/>
            <person name="Leclercq J."/>
            <person name="Lepelley M."/>
            <person name="Leroy T."/>
            <person name="Li L.T."/>
            <person name="Librado P."/>
            <person name="Lopez L."/>
            <person name="Munoz A."/>
            <person name="Noel B."/>
            <person name="Pallavicini A."/>
            <person name="Perrotta G."/>
            <person name="Poncet V."/>
            <person name="Pot D."/>
            <person name="Priyono X."/>
            <person name="Rigoreau M."/>
            <person name="Rouard M."/>
            <person name="Rozas J."/>
            <person name="Tranchant-Dubreuil C."/>
            <person name="VanBuren R."/>
            <person name="Zhang Q."/>
            <person name="Andrade A.C."/>
            <person name="Argout X."/>
            <person name="Bertrand B."/>
            <person name="de Kochko A."/>
            <person name="Graziosi G."/>
            <person name="Henry R.J."/>
            <person name="Jayarama X."/>
            <person name="Ming R."/>
            <person name="Nagai C."/>
            <person name="Rounsley S."/>
            <person name="Sankoff D."/>
            <person name="Giuliano G."/>
            <person name="Albert V.A."/>
            <person name="Wincker P."/>
            <person name="Lashermes P."/>
        </authorList>
    </citation>
    <scope>NUCLEOTIDE SEQUENCE [LARGE SCALE GENOMIC DNA]</scope>
    <source>
        <strain evidence="15">cv. DH200-94</strain>
    </source>
</reference>
<dbReference type="PANTHER" id="PTHR10242:SF2">
    <property type="entry name" value="N-GLYCOSYLASE_DNA LYASE"/>
    <property type="match status" value="1"/>
</dbReference>
<dbReference type="EMBL" id="HG739133">
    <property type="protein sequence ID" value="CDP10950.1"/>
    <property type="molecule type" value="Genomic_DNA"/>
</dbReference>
<comment type="subcellular location">
    <subcellularLocation>
        <location evidence="1">Nucleus</location>
    </subcellularLocation>
</comment>
<evidence type="ECO:0000259" key="13">
    <source>
        <dbReference type="SMART" id="SM00478"/>
    </source>
</evidence>
<dbReference type="SMART" id="SM00478">
    <property type="entry name" value="ENDO3c"/>
    <property type="match status" value="1"/>
</dbReference>
<evidence type="ECO:0000256" key="11">
    <source>
        <dbReference type="ARBA" id="ARBA00044632"/>
    </source>
</evidence>
<keyword evidence="7" id="KW-0456">Lyase</keyword>
<keyword evidence="8" id="KW-0539">Nucleus</keyword>
<dbReference type="AlphaFoldDB" id="A0A068UQW9"/>
<feature type="region of interest" description="Disordered" evidence="12">
    <location>
        <begin position="397"/>
        <end position="424"/>
    </location>
</feature>
<feature type="region of interest" description="Disordered" evidence="12">
    <location>
        <begin position="37"/>
        <end position="56"/>
    </location>
</feature>
<evidence type="ECO:0000256" key="2">
    <source>
        <dbReference type="ARBA" id="ARBA00010679"/>
    </source>
</evidence>
<dbReference type="InterPro" id="IPR023170">
    <property type="entry name" value="HhH_base_excis_C"/>
</dbReference>
<feature type="compositionally biased region" description="Basic residues" evidence="12">
    <location>
        <begin position="403"/>
        <end position="413"/>
    </location>
</feature>
<comment type="catalytic activity">
    <reaction evidence="11">
        <text>2'-deoxyribonucleotide-(2'-deoxyribose 5'-phosphate)-2'-deoxyribonucleotide-DNA = a 3'-end 2'-deoxyribonucleotide-(2,3-dehydro-2,3-deoxyribose 5'-phosphate)-DNA + a 5'-end 5'-phospho-2'-deoxyribonucleoside-DNA + H(+)</text>
        <dbReference type="Rhea" id="RHEA:66592"/>
        <dbReference type="Rhea" id="RHEA-COMP:13180"/>
        <dbReference type="Rhea" id="RHEA-COMP:16897"/>
        <dbReference type="Rhea" id="RHEA-COMP:17067"/>
        <dbReference type="ChEBI" id="CHEBI:15378"/>
        <dbReference type="ChEBI" id="CHEBI:136412"/>
        <dbReference type="ChEBI" id="CHEBI:157695"/>
        <dbReference type="ChEBI" id="CHEBI:167181"/>
        <dbReference type="EC" id="4.2.99.18"/>
    </reaction>
</comment>
<feature type="compositionally biased region" description="Low complexity" evidence="12">
    <location>
        <begin position="40"/>
        <end position="56"/>
    </location>
</feature>
<dbReference type="OrthoDB" id="238681at2759"/>
<keyword evidence="4" id="KW-0227">DNA damage</keyword>